<dbReference type="InterPro" id="IPR025889">
    <property type="entry name" value="GSP17M-like_dom"/>
</dbReference>
<proteinExistence type="predicted"/>
<dbReference type="KEGG" id="hnv:DDQ68_06800"/>
<keyword evidence="1" id="KW-1133">Transmembrane helix</keyword>
<keyword evidence="4" id="KW-1185">Reference proteome</keyword>
<dbReference type="InterPro" id="IPR052948">
    <property type="entry name" value="Low_temp-induced_all0457"/>
</dbReference>
<evidence type="ECO:0000313" key="3">
    <source>
        <dbReference type="EMBL" id="AWM32521.1"/>
    </source>
</evidence>
<sequence>MKQNQIMSALYDTHAQAERAVEELQTNGYDMKQLSIVGQEYHTEEKVVGYYNVGDRMLNWGGTGAFWGSIWSLLFGSAFFLVPGFGPLLIAGPFVITLVAALEGAVVVGSVGALAGALASIGIPENSVLEYETKIKAGKFLLIAHGTTAEVARAREILGVGELTTM</sequence>
<feature type="domain" description="General stress protein 17M-like" evidence="2">
    <location>
        <begin position="9"/>
        <end position="74"/>
    </location>
</feature>
<dbReference type="PANTHER" id="PTHR36109:SF2">
    <property type="entry name" value="MEMBRANE PROTEIN"/>
    <property type="match status" value="1"/>
</dbReference>
<accession>A0A2Z3GJP8</accession>
<evidence type="ECO:0000256" key="1">
    <source>
        <dbReference type="SAM" id="Phobius"/>
    </source>
</evidence>
<keyword evidence="1" id="KW-0472">Membrane</keyword>
<feature type="transmembrane region" description="Helical" evidence="1">
    <location>
        <begin position="64"/>
        <end position="82"/>
    </location>
</feature>
<dbReference type="RefSeq" id="WP_109655626.1">
    <property type="nucleotide sequence ID" value="NZ_CP029145.1"/>
</dbReference>
<name>A0A2Z3GJP8_9BACT</name>
<dbReference type="AlphaFoldDB" id="A0A2Z3GJP8"/>
<dbReference type="Proteomes" id="UP000245999">
    <property type="component" value="Chromosome"/>
</dbReference>
<dbReference type="PANTHER" id="PTHR36109">
    <property type="entry name" value="MEMBRANE PROTEIN-RELATED"/>
    <property type="match status" value="1"/>
</dbReference>
<dbReference type="EMBL" id="CP029145">
    <property type="protein sequence ID" value="AWM32521.1"/>
    <property type="molecule type" value="Genomic_DNA"/>
</dbReference>
<evidence type="ECO:0000259" key="2">
    <source>
        <dbReference type="Pfam" id="PF11181"/>
    </source>
</evidence>
<organism evidence="3 4">
    <name type="scientific">Hymenobacter nivis</name>
    <dbReference type="NCBI Taxonomy" id="1850093"/>
    <lineage>
        <taxon>Bacteria</taxon>
        <taxon>Pseudomonadati</taxon>
        <taxon>Bacteroidota</taxon>
        <taxon>Cytophagia</taxon>
        <taxon>Cytophagales</taxon>
        <taxon>Hymenobacteraceae</taxon>
        <taxon>Hymenobacter</taxon>
    </lineage>
</organism>
<keyword evidence="1" id="KW-0812">Transmembrane</keyword>
<evidence type="ECO:0000313" key="4">
    <source>
        <dbReference type="Proteomes" id="UP000245999"/>
    </source>
</evidence>
<protein>
    <submittedName>
        <fullName evidence="3">DUF1269 domain-containing family protein</fullName>
    </submittedName>
</protein>
<dbReference type="Pfam" id="PF11181">
    <property type="entry name" value="YflT"/>
    <property type="match status" value="1"/>
</dbReference>
<gene>
    <name evidence="3" type="ORF">DDQ68_06800</name>
</gene>
<feature type="transmembrane region" description="Helical" evidence="1">
    <location>
        <begin position="94"/>
        <end position="119"/>
    </location>
</feature>
<dbReference type="OrthoDB" id="515952at2"/>
<reference evidence="4" key="1">
    <citation type="submission" date="2018-04" db="EMBL/GenBank/DDBJ databases">
        <title>Complete genome of Antarctic heterotrophic bacterium Hymenobacter nivis.</title>
        <authorList>
            <person name="Terashima M."/>
        </authorList>
    </citation>
    <scope>NUCLEOTIDE SEQUENCE [LARGE SCALE GENOMIC DNA]</scope>
    <source>
        <strain evidence="4">NBRC 111535</strain>
    </source>
</reference>